<keyword evidence="2" id="KW-0597">Phosphoprotein</keyword>
<feature type="transmembrane region" description="Helical" evidence="9">
    <location>
        <begin position="91"/>
        <end position="109"/>
    </location>
</feature>
<keyword evidence="4" id="KW-0288">FMN</keyword>
<name>A0A517YQ90_9BACT</name>
<evidence type="ECO:0000256" key="6">
    <source>
        <dbReference type="ARBA" id="ARBA00022967"/>
    </source>
</evidence>
<feature type="transmembrane region" description="Helical" evidence="9">
    <location>
        <begin position="60"/>
        <end position="79"/>
    </location>
</feature>
<feature type="transmembrane region" description="Helical" evidence="9">
    <location>
        <begin position="282"/>
        <end position="299"/>
    </location>
</feature>
<evidence type="ECO:0000313" key="10">
    <source>
        <dbReference type="EMBL" id="QDU32393.1"/>
    </source>
</evidence>
<protein>
    <submittedName>
        <fullName evidence="10">Na(+)-translocating NADH-quinone reductase subunit B</fullName>
    </submittedName>
</protein>
<dbReference type="GO" id="GO:0016020">
    <property type="term" value="C:membrane"/>
    <property type="evidence" value="ECO:0007669"/>
    <property type="project" value="InterPro"/>
</dbReference>
<sequence length="403" mass="44519">MNTGQHIPLTPLKPHKGLPTDGPPWIDNAYCRQGYDVMWIVTACLMMAYSLVFWGYRAGALIITAVFCTMAASFLTSKIRSRFSKLSYDKTLTYSFWNGALFAMVLPLVRDFGPFIVGGLTLGVLMNFFGRSHRLRIHPIALTLVLIWLVPTLTSGGDLLTSRGMIGEPISTILTPNHLLVGDAFEVREGVSASEPDTRPWMQTIDYQEDAVVRYSPQVEMLLHQRELLDDVESFSNLLVSNTILPLDELLVGVVPGSLGAGSPVLLLGLGLLLIHRRHASWRMAVAALVSMLTVYLFMPMRTGGQWTVVISQLSQLNWQQAVTFMSYFFFASPWLMIVLILGPSVDPMSRSGRVVFGLLLGGLVACGVWFFQSPEAIYGSLVIAGLVSRKLDGMHRSSFVDA</sequence>
<feature type="transmembrane region" description="Helical" evidence="9">
    <location>
        <begin position="37"/>
        <end position="54"/>
    </location>
</feature>
<keyword evidence="7 9" id="KW-1133">Transmembrane helix</keyword>
<keyword evidence="5 9" id="KW-0812">Transmembrane</keyword>
<dbReference type="Proteomes" id="UP000317369">
    <property type="component" value="Chromosome"/>
</dbReference>
<evidence type="ECO:0000256" key="3">
    <source>
        <dbReference type="ARBA" id="ARBA00022630"/>
    </source>
</evidence>
<accession>A0A517YQ90</accession>
<feature type="transmembrane region" description="Helical" evidence="9">
    <location>
        <begin position="319"/>
        <end position="343"/>
    </location>
</feature>
<reference evidence="10 11" key="1">
    <citation type="submission" date="2019-02" db="EMBL/GenBank/DDBJ databases">
        <title>Deep-cultivation of Planctomycetes and their phenomic and genomic characterization uncovers novel biology.</title>
        <authorList>
            <person name="Wiegand S."/>
            <person name="Jogler M."/>
            <person name="Boedeker C."/>
            <person name="Pinto D."/>
            <person name="Vollmers J."/>
            <person name="Rivas-Marin E."/>
            <person name="Kohn T."/>
            <person name="Peeters S.H."/>
            <person name="Heuer A."/>
            <person name="Rast P."/>
            <person name="Oberbeckmann S."/>
            <person name="Bunk B."/>
            <person name="Jeske O."/>
            <person name="Meyerdierks A."/>
            <person name="Storesund J.E."/>
            <person name="Kallscheuer N."/>
            <person name="Luecker S."/>
            <person name="Lage O.M."/>
            <person name="Pohl T."/>
            <person name="Merkel B.J."/>
            <person name="Hornburger P."/>
            <person name="Mueller R.-W."/>
            <person name="Bruemmer F."/>
            <person name="Labrenz M."/>
            <person name="Spormann A.M."/>
            <person name="Op den Camp H."/>
            <person name="Overmann J."/>
            <person name="Amann R."/>
            <person name="Jetten M.S.M."/>
            <person name="Mascher T."/>
            <person name="Medema M.H."/>
            <person name="Devos D.P."/>
            <person name="Kaster A.-K."/>
            <person name="Ovreas L."/>
            <person name="Rohde M."/>
            <person name="Galperin M.Y."/>
            <person name="Jogler C."/>
        </authorList>
    </citation>
    <scope>NUCLEOTIDE SEQUENCE [LARGE SCALE GENOMIC DNA]</scope>
    <source>
        <strain evidence="10 11">KS4</strain>
    </source>
</reference>
<evidence type="ECO:0000256" key="9">
    <source>
        <dbReference type="SAM" id="Phobius"/>
    </source>
</evidence>
<dbReference type="InterPro" id="IPR004338">
    <property type="entry name" value="NqrB/RnfD"/>
</dbReference>
<feature type="transmembrane region" description="Helical" evidence="9">
    <location>
        <begin position="137"/>
        <end position="154"/>
    </location>
</feature>
<dbReference type="KEGG" id="pcor:KS4_04250"/>
<dbReference type="EMBL" id="CP036425">
    <property type="protein sequence ID" value="QDU32393.1"/>
    <property type="molecule type" value="Genomic_DNA"/>
</dbReference>
<evidence type="ECO:0000256" key="7">
    <source>
        <dbReference type="ARBA" id="ARBA00022989"/>
    </source>
</evidence>
<dbReference type="GO" id="GO:0055085">
    <property type="term" value="P:transmembrane transport"/>
    <property type="evidence" value="ECO:0007669"/>
    <property type="project" value="InterPro"/>
</dbReference>
<keyword evidence="11" id="KW-1185">Reference proteome</keyword>
<feature type="transmembrane region" description="Helical" evidence="9">
    <location>
        <begin position="250"/>
        <end position="275"/>
    </location>
</feature>
<evidence type="ECO:0000313" key="11">
    <source>
        <dbReference type="Proteomes" id="UP000317369"/>
    </source>
</evidence>
<feature type="transmembrane region" description="Helical" evidence="9">
    <location>
        <begin position="355"/>
        <end position="372"/>
    </location>
</feature>
<evidence type="ECO:0000256" key="1">
    <source>
        <dbReference type="ARBA" id="ARBA00022448"/>
    </source>
</evidence>
<keyword evidence="3" id="KW-0285">Flavoprotein</keyword>
<organism evidence="10 11">
    <name type="scientific">Poriferisphaera corsica</name>
    <dbReference type="NCBI Taxonomy" id="2528020"/>
    <lineage>
        <taxon>Bacteria</taxon>
        <taxon>Pseudomonadati</taxon>
        <taxon>Planctomycetota</taxon>
        <taxon>Phycisphaerae</taxon>
        <taxon>Phycisphaerales</taxon>
        <taxon>Phycisphaeraceae</taxon>
        <taxon>Poriferisphaera</taxon>
    </lineage>
</organism>
<evidence type="ECO:0000256" key="2">
    <source>
        <dbReference type="ARBA" id="ARBA00022553"/>
    </source>
</evidence>
<dbReference type="Pfam" id="PF03116">
    <property type="entry name" value="NQR2_RnfD_RnfE"/>
    <property type="match status" value="1"/>
</dbReference>
<evidence type="ECO:0000256" key="8">
    <source>
        <dbReference type="ARBA" id="ARBA00023136"/>
    </source>
</evidence>
<feature type="transmembrane region" description="Helical" evidence="9">
    <location>
        <begin position="115"/>
        <end position="130"/>
    </location>
</feature>
<dbReference type="AlphaFoldDB" id="A0A517YQ90"/>
<keyword evidence="1" id="KW-0813">Transport</keyword>
<evidence type="ECO:0000256" key="5">
    <source>
        <dbReference type="ARBA" id="ARBA00022692"/>
    </source>
</evidence>
<dbReference type="RefSeq" id="WP_145073895.1">
    <property type="nucleotide sequence ID" value="NZ_CP036425.1"/>
</dbReference>
<evidence type="ECO:0000256" key="4">
    <source>
        <dbReference type="ARBA" id="ARBA00022643"/>
    </source>
</evidence>
<keyword evidence="6" id="KW-1278">Translocase</keyword>
<keyword evidence="8 9" id="KW-0472">Membrane</keyword>
<proteinExistence type="predicted"/>
<gene>
    <name evidence="10" type="ORF">KS4_04250</name>
</gene>